<name>A0AAP0EHS6_9MAGN</name>
<evidence type="ECO:0000313" key="2">
    <source>
        <dbReference type="Proteomes" id="UP001417504"/>
    </source>
</evidence>
<dbReference type="EMBL" id="JBBNAE010000010">
    <property type="protein sequence ID" value="KAK9090738.1"/>
    <property type="molecule type" value="Genomic_DNA"/>
</dbReference>
<keyword evidence="2" id="KW-1185">Reference proteome</keyword>
<accession>A0AAP0EHS6</accession>
<sequence length="52" mass="5775">MVKVLGLSYMAGDSFYFRVIISNKNDLRGAVKLVGKSSLTTFLPFFLMLDLG</sequence>
<evidence type="ECO:0000313" key="1">
    <source>
        <dbReference type="EMBL" id="KAK9090738.1"/>
    </source>
</evidence>
<reference evidence="1 2" key="1">
    <citation type="submission" date="2024-01" db="EMBL/GenBank/DDBJ databases">
        <title>Genome assemblies of Stephania.</title>
        <authorList>
            <person name="Yang L."/>
        </authorList>
    </citation>
    <scope>NUCLEOTIDE SEQUENCE [LARGE SCALE GENOMIC DNA]</scope>
    <source>
        <strain evidence="1">QJT</strain>
        <tissue evidence="1">Leaf</tissue>
    </source>
</reference>
<dbReference type="Proteomes" id="UP001417504">
    <property type="component" value="Unassembled WGS sequence"/>
</dbReference>
<organism evidence="1 2">
    <name type="scientific">Stephania japonica</name>
    <dbReference type="NCBI Taxonomy" id="461633"/>
    <lineage>
        <taxon>Eukaryota</taxon>
        <taxon>Viridiplantae</taxon>
        <taxon>Streptophyta</taxon>
        <taxon>Embryophyta</taxon>
        <taxon>Tracheophyta</taxon>
        <taxon>Spermatophyta</taxon>
        <taxon>Magnoliopsida</taxon>
        <taxon>Ranunculales</taxon>
        <taxon>Menispermaceae</taxon>
        <taxon>Menispermoideae</taxon>
        <taxon>Cissampelideae</taxon>
        <taxon>Stephania</taxon>
    </lineage>
</organism>
<comment type="caution">
    <text evidence="1">The sequence shown here is derived from an EMBL/GenBank/DDBJ whole genome shotgun (WGS) entry which is preliminary data.</text>
</comment>
<dbReference type="AlphaFoldDB" id="A0AAP0EHS6"/>
<gene>
    <name evidence="1" type="ORF">Sjap_023915</name>
</gene>
<proteinExistence type="predicted"/>
<protein>
    <submittedName>
        <fullName evidence="1">Uncharacterized protein</fullName>
    </submittedName>
</protein>